<protein>
    <submittedName>
        <fullName evidence="1">EAL domain-containing protein</fullName>
    </submittedName>
</protein>
<dbReference type="RefSeq" id="WP_182383388.1">
    <property type="nucleotide sequence ID" value="NZ_JABXQT010000001.1"/>
</dbReference>
<gene>
    <name evidence="1" type="ORF">HV056_14560</name>
</gene>
<organism evidence="1 2">
    <name type="scientific">Enterobacter asburiae</name>
    <dbReference type="NCBI Taxonomy" id="61645"/>
    <lineage>
        <taxon>Bacteria</taxon>
        <taxon>Pseudomonadati</taxon>
        <taxon>Pseudomonadota</taxon>
        <taxon>Gammaproteobacteria</taxon>
        <taxon>Enterobacterales</taxon>
        <taxon>Enterobacteriaceae</taxon>
        <taxon>Enterobacter</taxon>
        <taxon>Enterobacter cloacae complex</taxon>
    </lineage>
</organism>
<evidence type="ECO:0000313" key="1">
    <source>
        <dbReference type="EMBL" id="MBA8077757.1"/>
    </source>
</evidence>
<name>A0A7W3DFB8_ENTAS</name>
<dbReference type="SUPFAM" id="SSF141868">
    <property type="entry name" value="EAL domain-like"/>
    <property type="match status" value="1"/>
</dbReference>
<dbReference type="EMBL" id="JABXRP010000001">
    <property type="protein sequence ID" value="MBA8077757.1"/>
    <property type="molecule type" value="Genomic_DNA"/>
</dbReference>
<accession>A0A7W3DFB8</accession>
<dbReference type="AlphaFoldDB" id="A0A7W3DFB8"/>
<evidence type="ECO:0000313" key="2">
    <source>
        <dbReference type="Proteomes" id="UP000533461"/>
    </source>
</evidence>
<dbReference type="Gene3D" id="3.20.20.450">
    <property type="entry name" value="EAL domain"/>
    <property type="match status" value="1"/>
</dbReference>
<reference evidence="1 2" key="1">
    <citation type="submission" date="2020-06" db="EMBL/GenBank/DDBJ databases">
        <title>REHAB project genomes.</title>
        <authorList>
            <person name="Shaw L.P."/>
        </authorList>
    </citation>
    <scope>NUCLEOTIDE SEQUENCE [LARGE SCALE GENOMIC DNA]</scope>
    <source>
        <strain evidence="1 2">RHBSTW-00074</strain>
    </source>
</reference>
<proteinExistence type="predicted"/>
<dbReference type="InterPro" id="IPR035919">
    <property type="entry name" value="EAL_sf"/>
</dbReference>
<comment type="caution">
    <text evidence="1">The sequence shown here is derived from an EMBL/GenBank/DDBJ whole genome shotgun (WGS) entry which is preliminary data.</text>
</comment>
<dbReference type="Proteomes" id="UP000533461">
    <property type="component" value="Unassembled WGS sequence"/>
</dbReference>
<sequence>MFAPSLDNAYQSELLLLPARNSAGELKGLEVLVNFTGVGSDVRIPTELVIPRLSAAEELVLFNEKLQLLDTCKLFFIQHQLIAWINITPAIVEFLLSNGNAVSILERYPFLEFTVNENYPGLNNGKDDLQLARMAIHFPLVLANFGAGAASLKAVYDGLFKRVILDKGFIQQRAPELSFEPFMRAILWQITPHCQSVIVSGIDDHGLLQRVLSFNFGAMQGALWPAVSAEHVTSLVQQR</sequence>